<dbReference type="Proteomes" id="UP001148662">
    <property type="component" value="Unassembled WGS sequence"/>
</dbReference>
<gene>
    <name evidence="1" type="ORF">NM688_g8547</name>
</gene>
<comment type="caution">
    <text evidence="1">The sequence shown here is derived from an EMBL/GenBank/DDBJ whole genome shotgun (WGS) entry which is preliminary data.</text>
</comment>
<reference evidence="1" key="1">
    <citation type="submission" date="2022-07" db="EMBL/GenBank/DDBJ databases">
        <title>Genome Sequence of Phlebia brevispora.</title>
        <authorList>
            <person name="Buettner E."/>
        </authorList>
    </citation>
    <scope>NUCLEOTIDE SEQUENCE</scope>
    <source>
        <strain evidence="1">MPL23</strain>
    </source>
</reference>
<protein>
    <submittedName>
        <fullName evidence="1">Uncharacterized protein</fullName>
    </submittedName>
</protein>
<name>A0ACC1RU68_9APHY</name>
<keyword evidence="2" id="KW-1185">Reference proteome</keyword>
<proteinExistence type="predicted"/>
<accession>A0ACC1RU68</accession>
<sequence>MARKSIRPLRPQEWRDYLNMTEFKLSSVEEGTKSSERRRQVYGVLQRALGVDKVFEEAAQTFEWYGKKWVPSSEQQTREILWELCEVGFRYELTELDRRLVPNNAVDLDVYEHVENFRRERIQKVFGGRPLIMSALPTRNEGLAASNIMDRVYHLEALRVIMRRWPDVPEEIKSLPPLTVAMSVDQLSTIEVAMCSHYAQRFYDVAGRAAILPRRFPCT</sequence>
<evidence type="ECO:0000313" key="1">
    <source>
        <dbReference type="EMBL" id="KAJ3524506.1"/>
    </source>
</evidence>
<dbReference type="EMBL" id="JANHOG010002334">
    <property type="protein sequence ID" value="KAJ3524506.1"/>
    <property type="molecule type" value="Genomic_DNA"/>
</dbReference>
<organism evidence="1 2">
    <name type="scientific">Phlebia brevispora</name>
    <dbReference type="NCBI Taxonomy" id="194682"/>
    <lineage>
        <taxon>Eukaryota</taxon>
        <taxon>Fungi</taxon>
        <taxon>Dikarya</taxon>
        <taxon>Basidiomycota</taxon>
        <taxon>Agaricomycotina</taxon>
        <taxon>Agaricomycetes</taxon>
        <taxon>Polyporales</taxon>
        <taxon>Meruliaceae</taxon>
        <taxon>Phlebia</taxon>
    </lineage>
</organism>
<evidence type="ECO:0000313" key="2">
    <source>
        <dbReference type="Proteomes" id="UP001148662"/>
    </source>
</evidence>